<keyword evidence="2 13" id="KW-0444">Lipid biosynthesis</keyword>
<keyword evidence="21" id="KW-1185">Reference proteome</keyword>
<evidence type="ECO:0000256" key="13">
    <source>
        <dbReference type="HAMAP-Rule" id="MF_00394"/>
    </source>
</evidence>
<evidence type="ECO:0000256" key="1">
    <source>
        <dbReference type="ARBA" id="ARBA00011009"/>
    </source>
</evidence>
<evidence type="ECO:0000256" key="16">
    <source>
        <dbReference type="PIRSR" id="PIRSR000114-3"/>
    </source>
</evidence>
<dbReference type="PRINTS" id="PR00077">
    <property type="entry name" value="GPDHDRGNASE"/>
</dbReference>
<feature type="binding site" evidence="13">
    <location>
        <position position="141"/>
    </location>
    <ligand>
        <name>NADPH</name>
        <dbReference type="ChEBI" id="CHEBI:57783"/>
    </ligand>
</feature>
<feature type="binding site" evidence="13">
    <location>
        <position position="257"/>
    </location>
    <ligand>
        <name>sn-glycerol 3-phosphate</name>
        <dbReference type="ChEBI" id="CHEBI:57597"/>
    </ligand>
</feature>
<dbReference type="GO" id="GO:0046167">
    <property type="term" value="P:glycerol-3-phosphate biosynthetic process"/>
    <property type="evidence" value="ECO:0007669"/>
    <property type="project" value="UniProtKB-UniRule"/>
</dbReference>
<feature type="binding site" evidence="13">
    <location>
        <position position="280"/>
    </location>
    <ligand>
        <name>NADPH</name>
        <dbReference type="ChEBI" id="CHEBI:57783"/>
    </ligand>
</feature>
<keyword evidence="5 13" id="KW-0520">NAD</keyword>
<reference evidence="20 21" key="1">
    <citation type="submission" date="2018-03" db="EMBL/GenBank/DDBJ databases">
        <title>Genomic Encyclopedia of Archaeal and Bacterial Type Strains, Phase II (KMG-II): from individual species to whole genera.</title>
        <authorList>
            <person name="Goeker M."/>
        </authorList>
    </citation>
    <scope>NUCLEOTIDE SEQUENCE [LARGE SCALE GENOMIC DNA]</scope>
    <source>
        <strain evidence="20 21">DSM 17586</strain>
    </source>
</reference>
<protein>
    <recommendedName>
        <fullName evidence="11 13">Glycerol-3-phosphate dehydrogenase [NAD(P)+]</fullName>
        <ecNumber evidence="10 13">1.1.1.94</ecNumber>
    </recommendedName>
    <alternativeName>
        <fullName evidence="13">NAD(P)(+)-dependent glycerol-3-phosphate dehydrogenase</fullName>
    </alternativeName>
    <alternativeName>
        <fullName evidence="12 13">NAD(P)H-dependent dihydroxyacetone-phosphate reductase</fullName>
    </alternativeName>
</protein>
<dbReference type="GO" id="GO:0005829">
    <property type="term" value="C:cytosol"/>
    <property type="evidence" value="ECO:0007669"/>
    <property type="project" value="TreeGrafter"/>
</dbReference>
<evidence type="ECO:0000256" key="10">
    <source>
        <dbReference type="ARBA" id="ARBA00066687"/>
    </source>
</evidence>
<dbReference type="Gene3D" id="3.40.50.720">
    <property type="entry name" value="NAD(P)-binding Rossmann-like Domain"/>
    <property type="match status" value="1"/>
</dbReference>
<keyword evidence="6 13" id="KW-0443">Lipid metabolism</keyword>
<feature type="binding site" evidence="16">
    <location>
        <position position="141"/>
    </location>
    <ligand>
        <name>NAD(+)</name>
        <dbReference type="ChEBI" id="CHEBI:57540"/>
    </ligand>
</feature>
<feature type="domain" description="Glycerol-3-phosphate dehydrogenase NAD-dependent C-terminal" evidence="19">
    <location>
        <begin position="181"/>
        <end position="320"/>
    </location>
</feature>
<dbReference type="OrthoDB" id="9812273at2"/>
<comment type="pathway">
    <text evidence="13">Membrane lipid metabolism; glycerophospholipid metabolism.</text>
</comment>
<comment type="subcellular location">
    <subcellularLocation>
        <location evidence="13">Cytoplasm</location>
    </subcellularLocation>
</comment>
<feature type="binding site" evidence="13">
    <location>
        <position position="282"/>
    </location>
    <ligand>
        <name>NADPH</name>
        <dbReference type="ChEBI" id="CHEBI:57783"/>
    </ligand>
</feature>
<organism evidence="20 21">
    <name type="scientific">Marinobacterium halophilum</name>
    <dbReference type="NCBI Taxonomy" id="267374"/>
    <lineage>
        <taxon>Bacteria</taxon>
        <taxon>Pseudomonadati</taxon>
        <taxon>Pseudomonadota</taxon>
        <taxon>Gammaproteobacteria</taxon>
        <taxon>Oceanospirillales</taxon>
        <taxon>Oceanospirillaceae</taxon>
        <taxon>Marinobacterium</taxon>
    </lineage>
</organism>
<evidence type="ECO:0000256" key="14">
    <source>
        <dbReference type="PIRSR" id="PIRSR000114-1"/>
    </source>
</evidence>
<gene>
    <name evidence="13" type="primary">gpsA</name>
    <name evidence="20" type="ORF">CLV44_10653</name>
</gene>
<keyword evidence="8 13" id="KW-1208">Phospholipid metabolism</keyword>
<evidence type="ECO:0000256" key="2">
    <source>
        <dbReference type="ARBA" id="ARBA00022516"/>
    </source>
</evidence>
<dbReference type="InterPro" id="IPR011128">
    <property type="entry name" value="G3P_DH_NAD-dep_N"/>
</dbReference>
<evidence type="ECO:0000259" key="18">
    <source>
        <dbReference type="Pfam" id="PF01210"/>
    </source>
</evidence>
<comment type="caution">
    <text evidence="13">Lacks conserved residue(s) required for the propagation of feature annotation.</text>
</comment>
<feature type="binding site" evidence="13">
    <location>
        <position position="256"/>
    </location>
    <ligand>
        <name>sn-glycerol 3-phosphate</name>
        <dbReference type="ChEBI" id="CHEBI:57597"/>
    </ligand>
</feature>
<feature type="binding site" evidence="13">
    <location>
        <position position="52"/>
    </location>
    <ligand>
        <name>NADPH</name>
        <dbReference type="ChEBI" id="CHEBI:57783"/>
    </ligand>
</feature>
<sequence>MHSQPPVAVLGGGSFGTVLANLMAEKGLEVRLWMRNQAAVDAINQTRCNERYLPGYTLAPTLTATTDLAQALVDVEAVFIAIPSGAFREVLRRAAPMLTPEQYLISTTKGIEAGTFCLMSQVVEQECPQARVGVLSGPNLAKEVAQKQLTATVIASADAELRECVQKLLHTSYFRVYASTDSYGVELGGTLKNIYAIAAGLSAALGMGENTKSMLMTRSLAEMSRFAVSLGANPFTFLGLAGVGDLIVTCMSPLSRNYRVGYALGEGKTLDQAVAALGEVAEGVNTLRLVKEKAESLDIYMPLVAGLYEVVFNHAPVKEVARGMMLNVQSTDVEFVLPRQDS</sequence>
<dbReference type="RefSeq" id="WP_106591101.1">
    <property type="nucleotide sequence ID" value="NZ_PYGI01000006.1"/>
</dbReference>
<dbReference type="InterPro" id="IPR008927">
    <property type="entry name" value="6-PGluconate_DH-like_C_sf"/>
</dbReference>
<evidence type="ECO:0000256" key="7">
    <source>
        <dbReference type="ARBA" id="ARBA00023209"/>
    </source>
</evidence>
<comment type="catalytic activity">
    <reaction evidence="13">
        <text>sn-glycerol 3-phosphate + NAD(+) = dihydroxyacetone phosphate + NADH + H(+)</text>
        <dbReference type="Rhea" id="RHEA:11092"/>
        <dbReference type="ChEBI" id="CHEBI:15378"/>
        <dbReference type="ChEBI" id="CHEBI:57540"/>
        <dbReference type="ChEBI" id="CHEBI:57597"/>
        <dbReference type="ChEBI" id="CHEBI:57642"/>
        <dbReference type="ChEBI" id="CHEBI:57945"/>
        <dbReference type="EC" id="1.1.1.94"/>
    </reaction>
</comment>
<evidence type="ECO:0000256" key="9">
    <source>
        <dbReference type="ARBA" id="ARBA00052716"/>
    </source>
</evidence>
<dbReference type="InterPro" id="IPR006168">
    <property type="entry name" value="G3P_DH_NAD-dep"/>
</dbReference>
<dbReference type="UniPathway" id="UPA00940"/>
<evidence type="ECO:0000256" key="8">
    <source>
        <dbReference type="ARBA" id="ARBA00023264"/>
    </source>
</evidence>
<dbReference type="InterPro" id="IPR006109">
    <property type="entry name" value="G3P_DH_NAD-dep_C"/>
</dbReference>
<feature type="binding site" evidence="16">
    <location>
        <begin position="11"/>
        <end position="16"/>
    </location>
    <ligand>
        <name>NAD(+)</name>
        <dbReference type="ChEBI" id="CHEBI:57540"/>
    </ligand>
</feature>
<dbReference type="Pfam" id="PF01210">
    <property type="entry name" value="NAD_Gly3P_dh_N"/>
    <property type="match status" value="1"/>
</dbReference>
<dbReference type="Pfam" id="PF07479">
    <property type="entry name" value="NAD_Gly3P_dh_C"/>
    <property type="match status" value="1"/>
</dbReference>
<keyword evidence="13" id="KW-0963">Cytoplasm</keyword>
<dbReference type="Gene3D" id="1.10.1040.10">
    <property type="entry name" value="N-(1-d-carboxylethyl)-l-norvaline Dehydrogenase, domain 2"/>
    <property type="match status" value="1"/>
</dbReference>
<comment type="function">
    <text evidence="13">Catalyzes the reduction of the glycolytic intermediate dihydroxyacetone phosphate (DHAP) to sn-glycerol 3-phosphate (G3P), the key precursor for phospholipid synthesis.</text>
</comment>
<dbReference type="GO" id="GO:0005975">
    <property type="term" value="P:carbohydrate metabolic process"/>
    <property type="evidence" value="ECO:0007669"/>
    <property type="project" value="InterPro"/>
</dbReference>
<evidence type="ECO:0000256" key="4">
    <source>
        <dbReference type="ARBA" id="ARBA00023002"/>
    </source>
</evidence>
<dbReference type="GO" id="GO:0051287">
    <property type="term" value="F:NAD binding"/>
    <property type="evidence" value="ECO:0007669"/>
    <property type="project" value="InterPro"/>
</dbReference>
<dbReference type="SUPFAM" id="SSF48179">
    <property type="entry name" value="6-phosphogluconate dehydrogenase C-terminal domain-like"/>
    <property type="match status" value="1"/>
</dbReference>
<dbReference type="SUPFAM" id="SSF51735">
    <property type="entry name" value="NAD(P)-binding Rossmann-fold domains"/>
    <property type="match status" value="1"/>
</dbReference>
<dbReference type="NCBIfam" id="NF000946">
    <property type="entry name" value="PRK00094.2-4"/>
    <property type="match status" value="1"/>
</dbReference>
<dbReference type="NCBIfam" id="NF000940">
    <property type="entry name" value="PRK00094.1-2"/>
    <property type="match status" value="1"/>
</dbReference>
<dbReference type="FunFam" id="3.40.50.720:FF:000019">
    <property type="entry name" value="Glycerol-3-phosphate dehydrogenase [NAD(P)+]"/>
    <property type="match status" value="1"/>
</dbReference>
<evidence type="ECO:0000256" key="17">
    <source>
        <dbReference type="RuleBase" id="RU000437"/>
    </source>
</evidence>
<feature type="binding site" evidence="13">
    <location>
        <position position="192"/>
    </location>
    <ligand>
        <name>sn-glycerol 3-phosphate</name>
        <dbReference type="ChEBI" id="CHEBI:57597"/>
    </ligand>
</feature>
<dbReference type="GO" id="GO:0046168">
    <property type="term" value="P:glycerol-3-phosphate catabolic process"/>
    <property type="evidence" value="ECO:0007669"/>
    <property type="project" value="InterPro"/>
</dbReference>
<keyword evidence="7 13" id="KW-0594">Phospholipid biosynthesis</keyword>
<evidence type="ECO:0000259" key="19">
    <source>
        <dbReference type="Pfam" id="PF07479"/>
    </source>
</evidence>
<feature type="binding site" evidence="13">
    <location>
        <position position="256"/>
    </location>
    <ligand>
        <name>NADPH</name>
        <dbReference type="ChEBI" id="CHEBI:57783"/>
    </ligand>
</feature>
<feature type="binding site" evidence="15">
    <location>
        <begin position="256"/>
        <end position="257"/>
    </location>
    <ligand>
        <name>substrate</name>
    </ligand>
</feature>
<comment type="similarity">
    <text evidence="1 13 17">Belongs to the NAD-dependent glycerol-3-phosphate dehydrogenase family.</text>
</comment>
<dbReference type="InterPro" id="IPR013328">
    <property type="entry name" value="6PGD_dom2"/>
</dbReference>
<accession>A0A2P8EZI9</accession>
<comment type="caution">
    <text evidence="20">The sequence shown here is derived from an EMBL/GenBank/DDBJ whole genome shotgun (WGS) entry which is preliminary data.</text>
</comment>
<evidence type="ECO:0000256" key="15">
    <source>
        <dbReference type="PIRSR" id="PIRSR000114-2"/>
    </source>
</evidence>
<name>A0A2P8EZI9_9GAMM</name>
<dbReference type="FunFam" id="1.10.1040.10:FF:000001">
    <property type="entry name" value="Glycerol-3-phosphate dehydrogenase [NAD(P)+]"/>
    <property type="match status" value="1"/>
</dbReference>
<dbReference type="NCBIfam" id="NF000942">
    <property type="entry name" value="PRK00094.1-4"/>
    <property type="match status" value="1"/>
</dbReference>
<keyword evidence="13" id="KW-0547">Nucleotide-binding</keyword>
<keyword evidence="3 13" id="KW-0521">NADP</keyword>
<evidence type="ECO:0000256" key="3">
    <source>
        <dbReference type="ARBA" id="ARBA00022857"/>
    </source>
</evidence>
<feature type="binding site" evidence="15">
    <location>
        <position position="109"/>
    </location>
    <ligand>
        <name>substrate</name>
    </ligand>
</feature>
<dbReference type="PROSITE" id="PS00957">
    <property type="entry name" value="NAD_G3PDH"/>
    <property type="match status" value="1"/>
</dbReference>
<feature type="binding site" evidence="13">
    <location>
        <position position="35"/>
    </location>
    <ligand>
        <name>NADPH</name>
        <dbReference type="ChEBI" id="CHEBI:57783"/>
    </ligand>
</feature>
<dbReference type="GO" id="GO:0141152">
    <property type="term" value="F:glycerol-3-phosphate dehydrogenase (NAD+) activity"/>
    <property type="evidence" value="ECO:0007669"/>
    <property type="project" value="RHEA"/>
</dbReference>
<dbReference type="InterPro" id="IPR036291">
    <property type="entry name" value="NAD(P)-bd_dom_sf"/>
</dbReference>
<feature type="binding site" evidence="13">
    <location>
        <position position="245"/>
    </location>
    <ligand>
        <name>sn-glycerol 3-phosphate</name>
        <dbReference type="ChEBI" id="CHEBI:57597"/>
    </ligand>
</feature>
<feature type="binding site" evidence="13">
    <location>
        <position position="109"/>
    </location>
    <ligand>
        <name>NADPH</name>
        <dbReference type="ChEBI" id="CHEBI:57783"/>
    </ligand>
</feature>
<feature type="binding site" evidence="13">
    <location>
        <position position="109"/>
    </location>
    <ligand>
        <name>sn-glycerol 3-phosphate</name>
        <dbReference type="ChEBI" id="CHEBI:57597"/>
    </ligand>
</feature>
<dbReference type="PANTHER" id="PTHR11728">
    <property type="entry name" value="GLYCEROL-3-PHOSPHATE DEHYDROGENASE"/>
    <property type="match status" value="1"/>
</dbReference>
<feature type="binding site" evidence="13">
    <location>
        <position position="15"/>
    </location>
    <ligand>
        <name>NADPH</name>
        <dbReference type="ChEBI" id="CHEBI:57783"/>
    </ligand>
</feature>
<feature type="domain" description="Glycerol-3-phosphate dehydrogenase NAD-dependent N-terminal" evidence="18">
    <location>
        <begin position="7"/>
        <end position="160"/>
    </location>
</feature>
<proteinExistence type="inferred from homology"/>
<feature type="active site" description="Proton acceptor" evidence="13 14">
    <location>
        <position position="192"/>
    </location>
</feature>
<evidence type="ECO:0000256" key="12">
    <source>
        <dbReference type="ARBA" id="ARBA00080511"/>
    </source>
</evidence>
<feature type="binding site" evidence="13">
    <location>
        <position position="137"/>
    </location>
    <ligand>
        <name>sn-glycerol 3-phosphate</name>
        <dbReference type="ChEBI" id="CHEBI:57597"/>
    </ligand>
</feature>
<dbReference type="PANTHER" id="PTHR11728:SF1">
    <property type="entry name" value="GLYCEROL-3-PHOSPHATE DEHYDROGENASE [NAD(+)] 2, CHLOROPLASTIC"/>
    <property type="match status" value="1"/>
</dbReference>
<evidence type="ECO:0000313" key="21">
    <source>
        <dbReference type="Proteomes" id="UP000242133"/>
    </source>
</evidence>
<evidence type="ECO:0000313" key="20">
    <source>
        <dbReference type="EMBL" id="PSL14877.1"/>
    </source>
</evidence>
<evidence type="ECO:0000256" key="6">
    <source>
        <dbReference type="ARBA" id="ARBA00023098"/>
    </source>
</evidence>
<dbReference type="HAMAP" id="MF_00394">
    <property type="entry name" value="NAD_Glyc3P_dehydrog"/>
    <property type="match status" value="1"/>
</dbReference>
<dbReference type="GO" id="GO:0046474">
    <property type="term" value="P:glycerophospholipid biosynthetic process"/>
    <property type="evidence" value="ECO:0007669"/>
    <property type="project" value="TreeGrafter"/>
</dbReference>
<dbReference type="Proteomes" id="UP000242133">
    <property type="component" value="Unassembled WGS sequence"/>
</dbReference>
<dbReference type="EMBL" id="PYGI01000006">
    <property type="protein sequence ID" value="PSL14877.1"/>
    <property type="molecule type" value="Genomic_DNA"/>
</dbReference>
<dbReference type="PIRSF" id="PIRSF000114">
    <property type="entry name" value="Glycerol-3-P_dh"/>
    <property type="match status" value="1"/>
</dbReference>
<dbReference type="GO" id="GO:0141153">
    <property type="term" value="F:glycerol-3-phosphate dehydrogenase (NADP+) activity"/>
    <property type="evidence" value="ECO:0007669"/>
    <property type="project" value="RHEA"/>
</dbReference>
<feature type="binding site" evidence="13">
    <location>
        <position position="255"/>
    </location>
    <ligand>
        <name>sn-glycerol 3-phosphate</name>
        <dbReference type="ChEBI" id="CHEBI:57597"/>
    </ligand>
</feature>
<keyword evidence="4 13" id="KW-0560">Oxidoreductase</keyword>
<evidence type="ECO:0000256" key="5">
    <source>
        <dbReference type="ARBA" id="ARBA00023027"/>
    </source>
</evidence>
<dbReference type="EC" id="1.1.1.94" evidence="10 13"/>
<feature type="binding site" evidence="13">
    <location>
        <position position="14"/>
    </location>
    <ligand>
        <name>NADPH</name>
        <dbReference type="ChEBI" id="CHEBI:57783"/>
    </ligand>
</feature>
<dbReference type="AlphaFoldDB" id="A0A2P8EZI9"/>
<feature type="binding site" evidence="16">
    <location>
        <position position="256"/>
    </location>
    <ligand>
        <name>NAD(+)</name>
        <dbReference type="ChEBI" id="CHEBI:57540"/>
    </ligand>
</feature>
<comment type="catalytic activity">
    <reaction evidence="9">
        <text>sn-glycerol 3-phosphate + NADP(+) = dihydroxyacetone phosphate + NADPH + H(+)</text>
        <dbReference type="Rhea" id="RHEA:11096"/>
        <dbReference type="ChEBI" id="CHEBI:15378"/>
        <dbReference type="ChEBI" id="CHEBI:57597"/>
        <dbReference type="ChEBI" id="CHEBI:57642"/>
        <dbReference type="ChEBI" id="CHEBI:57783"/>
        <dbReference type="ChEBI" id="CHEBI:58349"/>
        <dbReference type="EC" id="1.1.1.94"/>
    </reaction>
    <physiologicalReaction direction="right-to-left" evidence="9">
        <dbReference type="Rhea" id="RHEA:11098"/>
    </physiologicalReaction>
</comment>
<evidence type="ECO:0000256" key="11">
    <source>
        <dbReference type="ARBA" id="ARBA00069372"/>
    </source>
</evidence>